<reference evidence="6 7" key="1">
    <citation type="submission" date="2019-07" db="EMBL/GenBank/DDBJ databases">
        <authorList>
            <person name="Kim J."/>
        </authorList>
    </citation>
    <scope>NUCLEOTIDE SEQUENCE [LARGE SCALE GENOMIC DNA]</scope>
    <source>
        <strain evidence="6 7">JC52</strain>
    </source>
</reference>
<evidence type="ECO:0000256" key="1">
    <source>
        <dbReference type="ARBA" id="ARBA00011063"/>
    </source>
</evidence>
<feature type="domain" description="Phosphotyrosine protein phosphatase I" evidence="5">
    <location>
        <begin position="2"/>
        <end position="189"/>
    </location>
</feature>
<proteinExistence type="inferred from homology"/>
<dbReference type="InterPro" id="IPR050438">
    <property type="entry name" value="LMW_PTPase"/>
</dbReference>
<dbReference type="Gene3D" id="3.40.50.2300">
    <property type="match status" value="1"/>
</dbReference>
<dbReference type="PANTHER" id="PTHR11717">
    <property type="entry name" value="LOW MOLECULAR WEIGHT PROTEIN TYROSINE PHOSPHATASE"/>
    <property type="match status" value="1"/>
</dbReference>
<feature type="active site" description="Nucleophile" evidence="4">
    <location>
        <position position="8"/>
    </location>
</feature>
<feature type="active site" evidence="4">
    <location>
        <position position="14"/>
    </location>
</feature>
<dbReference type="AlphaFoldDB" id="A0A559KAW6"/>
<dbReference type="PRINTS" id="PR00719">
    <property type="entry name" value="LMWPTPASE"/>
</dbReference>
<organism evidence="6 7">
    <name type="scientific">Paenibacillus cremeus</name>
    <dbReference type="NCBI Taxonomy" id="2163881"/>
    <lineage>
        <taxon>Bacteria</taxon>
        <taxon>Bacillati</taxon>
        <taxon>Bacillota</taxon>
        <taxon>Bacilli</taxon>
        <taxon>Bacillales</taxon>
        <taxon>Paenibacillaceae</taxon>
        <taxon>Paenibacillus</taxon>
    </lineage>
</organism>
<evidence type="ECO:0000313" key="7">
    <source>
        <dbReference type="Proteomes" id="UP000317036"/>
    </source>
</evidence>
<dbReference type="SMART" id="SM00226">
    <property type="entry name" value="LMWPc"/>
    <property type="match status" value="1"/>
</dbReference>
<evidence type="ECO:0000259" key="5">
    <source>
        <dbReference type="SMART" id="SM00226"/>
    </source>
</evidence>
<evidence type="ECO:0000256" key="2">
    <source>
        <dbReference type="ARBA" id="ARBA00022801"/>
    </source>
</evidence>
<keyword evidence="7" id="KW-1185">Reference proteome</keyword>
<dbReference type="CDD" id="cd16344">
    <property type="entry name" value="LMWPAP"/>
    <property type="match status" value="1"/>
</dbReference>
<evidence type="ECO:0000256" key="3">
    <source>
        <dbReference type="ARBA" id="ARBA00022912"/>
    </source>
</evidence>
<evidence type="ECO:0000313" key="6">
    <source>
        <dbReference type="EMBL" id="TVY09278.1"/>
    </source>
</evidence>
<protein>
    <submittedName>
        <fullName evidence="6">Low molecular weight protein arginine phosphatase</fullName>
    </submittedName>
</protein>
<dbReference type="SUPFAM" id="SSF52788">
    <property type="entry name" value="Phosphotyrosine protein phosphatases I"/>
    <property type="match status" value="1"/>
</dbReference>
<comment type="similarity">
    <text evidence="1">Belongs to the low molecular weight phosphotyrosine protein phosphatase family.</text>
</comment>
<dbReference type="PANTHER" id="PTHR11717:SF31">
    <property type="entry name" value="LOW MOLECULAR WEIGHT PROTEIN-TYROSINE-PHOSPHATASE ETP-RELATED"/>
    <property type="match status" value="1"/>
</dbReference>
<gene>
    <name evidence="6" type="ORF">FPZ49_13905</name>
</gene>
<dbReference type="Proteomes" id="UP000317036">
    <property type="component" value="Unassembled WGS sequence"/>
</dbReference>
<dbReference type="InterPro" id="IPR023485">
    <property type="entry name" value="Ptyr_pPase"/>
</dbReference>
<accession>A0A559KAW6</accession>
<keyword evidence="2" id="KW-0378">Hydrolase</keyword>
<dbReference type="Pfam" id="PF01451">
    <property type="entry name" value="LMWPc"/>
    <property type="match status" value="1"/>
</dbReference>
<evidence type="ECO:0000256" key="4">
    <source>
        <dbReference type="PIRSR" id="PIRSR617867-1"/>
    </source>
</evidence>
<comment type="caution">
    <text evidence="6">The sequence shown here is derived from an EMBL/GenBank/DDBJ whole genome shotgun (WGS) entry which is preliminary data.</text>
</comment>
<name>A0A559KAW6_9BACL</name>
<dbReference type="EMBL" id="VNJI01000015">
    <property type="protein sequence ID" value="TVY09278.1"/>
    <property type="molecule type" value="Genomic_DNA"/>
</dbReference>
<sequence length="195" mass="21064">MHRILFVCTGNTCRSPMAEGMLRKLLAEEGLNGIEVRSAGVAAYDGTPTSDHAVTVLKERGCSGPSSSTMLSETWVNWADLILTMTSTHKRHAIQLYPGAVDKVFTLKEYVMGDSATAAQIAELESLISDLQLKRALSQPISEEEKARVAALERDLPNPDIADPFGGPLKGYQSCANEIESSLTKLVAKLKDSAQ</sequence>
<dbReference type="InterPro" id="IPR017867">
    <property type="entry name" value="Tyr_phospatase_low_mol_wt"/>
</dbReference>
<dbReference type="InterPro" id="IPR036196">
    <property type="entry name" value="Ptyr_pPase_sf"/>
</dbReference>
<dbReference type="GO" id="GO:0004725">
    <property type="term" value="F:protein tyrosine phosphatase activity"/>
    <property type="evidence" value="ECO:0007669"/>
    <property type="project" value="InterPro"/>
</dbReference>
<dbReference type="OrthoDB" id="9784339at2"/>
<dbReference type="RefSeq" id="WP_144847612.1">
    <property type="nucleotide sequence ID" value="NZ_VNJI01000015.1"/>
</dbReference>
<keyword evidence="3" id="KW-0904">Protein phosphatase</keyword>